<dbReference type="STRING" id="399497.BW733_07625"/>
<dbReference type="AlphaFoldDB" id="A0A1Q2CX70"/>
<protein>
    <submittedName>
        <fullName evidence="2">Uncharacterized protein</fullName>
    </submittedName>
</protein>
<sequence>MDVYSQKEQRAHGTGFVGIEAESDDQIDNLEVYEALINPREAERGGAGQNGPGMMPPMMGMGGGGAGATGAGAGGMNTSMATAANAGIAARVGGPAGAGAAPVIGPAAASTGIGGTTPSVGGLGGGGGLPTSPIPSGPAAAGLPVEEPEEAPASAIQVEPPPEPQPAGELVPTEKDEPEGGGESAPVGTTPDVIAIDPAQVEQVAREWSSLAGEMADISTVAGELQASLEDFGMVQQPAGPYGEVSAGIRELAGGASKEFDEIATGLNFGAQAYRDQETQAAQSVRSAQ</sequence>
<reference evidence="2 3" key="1">
    <citation type="journal article" date="2008" name="Int. J. Syst. Evol. Microbiol.">
        <title>Tessaracoccus flavescens sp. nov., isolated from marine sediment.</title>
        <authorList>
            <person name="Lee D.W."/>
            <person name="Lee S.D."/>
        </authorList>
    </citation>
    <scope>NUCLEOTIDE SEQUENCE [LARGE SCALE GENOMIC DNA]</scope>
    <source>
        <strain evidence="2 3">SST-39T</strain>
    </source>
</reference>
<dbReference type="Proteomes" id="UP000188235">
    <property type="component" value="Chromosome"/>
</dbReference>
<proteinExistence type="predicted"/>
<evidence type="ECO:0000313" key="3">
    <source>
        <dbReference type="Proteomes" id="UP000188235"/>
    </source>
</evidence>
<name>A0A1Q2CX70_9ACTN</name>
<dbReference type="RefSeq" id="WP_077349327.1">
    <property type="nucleotide sequence ID" value="NZ_CP019607.1"/>
</dbReference>
<accession>A0A1Q2CX70</accession>
<feature type="region of interest" description="Disordered" evidence="1">
    <location>
        <begin position="118"/>
        <end position="193"/>
    </location>
</feature>
<organism evidence="2 3">
    <name type="scientific">Tessaracoccus flavescens</name>
    <dbReference type="NCBI Taxonomy" id="399497"/>
    <lineage>
        <taxon>Bacteria</taxon>
        <taxon>Bacillati</taxon>
        <taxon>Actinomycetota</taxon>
        <taxon>Actinomycetes</taxon>
        <taxon>Propionibacteriales</taxon>
        <taxon>Propionibacteriaceae</taxon>
        <taxon>Tessaracoccus</taxon>
    </lineage>
</organism>
<dbReference type="EMBL" id="CP019607">
    <property type="protein sequence ID" value="AQP50716.1"/>
    <property type="molecule type" value="Genomic_DNA"/>
</dbReference>
<dbReference type="KEGG" id="tfa:BW733_07625"/>
<evidence type="ECO:0000256" key="1">
    <source>
        <dbReference type="SAM" id="MobiDB-lite"/>
    </source>
</evidence>
<dbReference type="OrthoDB" id="9848906at2"/>
<keyword evidence="3" id="KW-1185">Reference proteome</keyword>
<feature type="compositionally biased region" description="Low complexity" evidence="1">
    <location>
        <begin position="137"/>
        <end position="155"/>
    </location>
</feature>
<gene>
    <name evidence="2" type="ORF">BW733_07625</name>
</gene>
<evidence type="ECO:0000313" key="2">
    <source>
        <dbReference type="EMBL" id="AQP50716.1"/>
    </source>
</evidence>